<reference evidence="9" key="3">
    <citation type="submission" date="2025-09" db="UniProtKB">
        <authorList>
            <consortium name="Ensembl"/>
        </authorList>
    </citation>
    <scope>IDENTIFICATION</scope>
</reference>
<accession>H2YLN5</accession>
<evidence type="ECO:0000313" key="10">
    <source>
        <dbReference type="Proteomes" id="UP000007875"/>
    </source>
</evidence>
<reference evidence="10" key="1">
    <citation type="submission" date="2003-08" db="EMBL/GenBank/DDBJ databases">
        <authorList>
            <person name="Birren B."/>
            <person name="Nusbaum C."/>
            <person name="Abebe A."/>
            <person name="Abouelleil A."/>
            <person name="Adekoya E."/>
            <person name="Ait-zahra M."/>
            <person name="Allen N."/>
            <person name="Allen T."/>
            <person name="An P."/>
            <person name="Anderson M."/>
            <person name="Anderson S."/>
            <person name="Arachchi H."/>
            <person name="Armbruster J."/>
            <person name="Bachantsang P."/>
            <person name="Baldwin J."/>
            <person name="Barry A."/>
            <person name="Bayul T."/>
            <person name="Blitshsteyn B."/>
            <person name="Bloom T."/>
            <person name="Blye J."/>
            <person name="Boguslavskiy L."/>
            <person name="Borowsky M."/>
            <person name="Boukhgalter B."/>
            <person name="Brunache A."/>
            <person name="Butler J."/>
            <person name="Calixte N."/>
            <person name="Calvo S."/>
            <person name="Camarata J."/>
            <person name="Campo K."/>
            <person name="Chang J."/>
            <person name="Cheshatsang Y."/>
            <person name="Citroen M."/>
            <person name="Collymore A."/>
            <person name="Considine T."/>
            <person name="Cook A."/>
            <person name="Cooke P."/>
            <person name="Corum B."/>
            <person name="Cuomo C."/>
            <person name="David R."/>
            <person name="Dawoe T."/>
            <person name="Degray S."/>
            <person name="Dodge S."/>
            <person name="Dooley K."/>
            <person name="Dorje P."/>
            <person name="Dorjee K."/>
            <person name="Dorris L."/>
            <person name="Duffey N."/>
            <person name="Dupes A."/>
            <person name="Elkins T."/>
            <person name="Engels R."/>
            <person name="Erickson J."/>
            <person name="Farina A."/>
            <person name="Faro S."/>
            <person name="Ferreira P."/>
            <person name="Fischer H."/>
            <person name="Fitzgerald M."/>
            <person name="Foley K."/>
            <person name="Gage D."/>
            <person name="Galagan J."/>
            <person name="Gearin G."/>
            <person name="Gnerre S."/>
            <person name="Gnirke A."/>
            <person name="Goyette A."/>
            <person name="Graham J."/>
            <person name="Grandbois E."/>
            <person name="Gyaltsen K."/>
            <person name="Hafez N."/>
            <person name="Hagopian D."/>
            <person name="Hagos B."/>
            <person name="Hall J."/>
            <person name="Hatcher B."/>
            <person name="Heller A."/>
            <person name="Higgins H."/>
            <person name="Honan T."/>
            <person name="Horn A."/>
            <person name="Houde N."/>
            <person name="Hughes L."/>
            <person name="Hulme W."/>
            <person name="Husby E."/>
            <person name="Iliev I."/>
            <person name="Jaffe D."/>
            <person name="Jones C."/>
            <person name="Kamal M."/>
            <person name="Kamat A."/>
            <person name="Kamvysselis M."/>
            <person name="Karlsson E."/>
            <person name="Kells C."/>
            <person name="Kieu A."/>
            <person name="Kisner P."/>
            <person name="Kodira C."/>
            <person name="Kulbokas E."/>
            <person name="Labutti K."/>
            <person name="Lama D."/>
            <person name="Landers T."/>
            <person name="Leger J."/>
            <person name="Levine S."/>
            <person name="Lewis D."/>
            <person name="Lewis T."/>
            <person name="Lindblad-toh K."/>
            <person name="Liu X."/>
            <person name="Lokyitsang T."/>
            <person name="Lokyitsang Y."/>
            <person name="Lucien O."/>
            <person name="Lui A."/>
            <person name="Ma L.J."/>
            <person name="Mabbitt R."/>
            <person name="Macdonald J."/>
            <person name="Maclean C."/>
            <person name="Major J."/>
            <person name="Manning J."/>
            <person name="Marabella R."/>
            <person name="Maru K."/>
            <person name="Matthews C."/>
            <person name="Mauceli E."/>
            <person name="Mccarthy M."/>
            <person name="Mcdonough S."/>
            <person name="Mcghee T."/>
            <person name="Meldrim J."/>
            <person name="Meneus L."/>
            <person name="Mesirov J."/>
            <person name="Mihalev A."/>
            <person name="Mihova T."/>
            <person name="Mikkelsen T."/>
            <person name="Mlenga V."/>
            <person name="Moru K."/>
            <person name="Mozes J."/>
            <person name="Mulrain L."/>
            <person name="Munson G."/>
            <person name="Naylor J."/>
            <person name="Newes C."/>
            <person name="Nguyen C."/>
            <person name="Nguyen N."/>
            <person name="Nguyen T."/>
            <person name="Nicol R."/>
            <person name="Nielsen C."/>
            <person name="Nizzari M."/>
            <person name="Norbu C."/>
            <person name="Norbu N."/>
            <person name="O'donnell P."/>
            <person name="Okoawo O."/>
            <person name="O'leary S."/>
            <person name="Omotosho B."/>
            <person name="O'neill K."/>
            <person name="Osman S."/>
            <person name="Parker S."/>
            <person name="Perrin D."/>
            <person name="Phunkhang P."/>
            <person name="Piqani B."/>
            <person name="Purcell S."/>
            <person name="Rachupka T."/>
            <person name="Ramasamy U."/>
            <person name="Rameau R."/>
            <person name="Ray V."/>
            <person name="Raymond C."/>
            <person name="Retta R."/>
            <person name="Richardson S."/>
            <person name="Rise C."/>
            <person name="Rodriguez J."/>
            <person name="Rogers J."/>
            <person name="Rogov P."/>
            <person name="Rutman M."/>
            <person name="Schupbach R."/>
            <person name="Seaman C."/>
            <person name="Settipalli S."/>
            <person name="Sharpe T."/>
            <person name="Sheridan J."/>
            <person name="Sherpa N."/>
            <person name="Shi J."/>
            <person name="Smirnov S."/>
            <person name="Smith C."/>
            <person name="Sougnez C."/>
            <person name="Spencer B."/>
            <person name="Stalker J."/>
            <person name="Stange-thomann N."/>
            <person name="Stavropoulos S."/>
            <person name="Stetson K."/>
            <person name="Stone C."/>
            <person name="Stone S."/>
            <person name="Stubbs M."/>
            <person name="Talamas J."/>
            <person name="Tchuinga P."/>
            <person name="Tenzing P."/>
            <person name="Tesfaye S."/>
            <person name="Theodore J."/>
            <person name="Thoulutsang Y."/>
            <person name="Topham K."/>
            <person name="Towey S."/>
            <person name="Tsamla T."/>
            <person name="Tsomo N."/>
            <person name="Vallee D."/>
            <person name="Vassiliev H."/>
            <person name="Venkataraman V."/>
            <person name="Vinson J."/>
            <person name="Vo A."/>
            <person name="Wade C."/>
            <person name="Wang S."/>
            <person name="Wangchuk T."/>
            <person name="Wangdi T."/>
            <person name="Whittaker C."/>
            <person name="Wilkinson J."/>
            <person name="Wu Y."/>
            <person name="Wyman D."/>
            <person name="Yadav S."/>
            <person name="Yang S."/>
            <person name="Yang X."/>
            <person name="Yeager S."/>
            <person name="Yee E."/>
            <person name="Young G."/>
            <person name="Zainoun J."/>
            <person name="Zembeck L."/>
            <person name="Zimmer A."/>
            <person name="Zody M."/>
            <person name="Lander E."/>
        </authorList>
    </citation>
    <scope>NUCLEOTIDE SEQUENCE [LARGE SCALE GENOMIC DNA]</scope>
</reference>
<evidence type="ECO:0000256" key="8">
    <source>
        <dbReference type="ARBA" id="ARBA00046435"/>
    </source>
</evidence>
<comment type="subunit">
    <text evidence="8">Microtubule inner protein component of sperm flagellar doublet microtubules.</text>
</comment>
<evidence type="ECO:0000313" key="9">
    <source>
        <dbReference type="Ensembl" id="ENSCSAVP00000006237.1"/>
    </source>
</evidence>
<keyword evidence="10" id="KW-1185">Reference proteome</keyword>
<evidence type="ECO:0000256" key="5">
    <source>
        <dbReference type="ARBA" id="ARBA00023212"/>
    </source>
</evidence>
<sequence length="123" mass="13968">MEETQKNPAFRYGVRASGLGEVWTHTHDQLKFTQFGWRCTTKESSYSNTTLIGNWNEQRFEVNKALELKPLPSQYAHYFDTTSTQDYKHTGEPVGLDDVAKKVDLRKLTGRGANCIPGTPART</sequence>
<keyword evidence="6" id="KW-0966">Cell projection</keyword>
<comment type="subcellular location">
    <subcellularLocation>
        <location evidence="1">Cytoplasm</location>
        <location evidence="1">Cytoskeleton</location>
        <location evidence="1">Flagellum axoneme</location>
    </subcellularLocation>
</comment>
<dbReference type="GeneTree" id="ENSGT00940000173389"/>
<organism evidence="9 10">
    <name type="scientific">Ciona savignyi</name>
    <name type="common">Pacific transparent sea squirt</name>
    <dbReference type="NCBI Taxonomy" id="51511"/>
    <lineage>
        <taxon>Eukaryota</taxon>
        <taxon>Metazoa</taxon>
        <taxon>Chordata</taxon>
        <taxon>Tunicata</taxon>
        <taxon>Ascidiacea</taxon>
        <taxon>Phlebobranchia</taxon>
        <taxon>Cionidae</taxon>
        <taxon>Ciona</taxon>
    </lineage>
</organism>
<dbReference type="Ensembl" id="ENSCSAVT00000006315.1">
    <property type="protein sequence ID" value="ENSCSAVP00000006237.1"/>
    <property type="gene ID" value="ENSCSAVG00000003724.1"/>
</dbReference>
<dbReference type="Pfam" id="PF06608">
    <property type="entry name" value="CFAP68"/>
    <property type="match status" value="1"/>
</dbReference>
<name>H2YLN5_CIOSA</name>
<proteinExistence type="predicted"/>
<dbReference type="InterPro" id="IPR037662">
    <property type="entry name" value="CFAP68/107"/>
</dbReference>
<evidence type="ECO:0000256" key="3">
    <source>
        <dbReference type="ARBA" id="ARBA00022846"/>
    </source>
</evidence>
<evidence type="ECO:0000256" key="7">
    <source>
        <dbReference type="ARBA" id="ARBA00035003"/>
    </source>
</evidence>
<evidence type="ECO:0000256" key="1">
    <source>
        <dbReference type="ARBA" id="ARBA00004611"/>
    </source>
</evidence>
<dbReference type="GO" id="GO:0005634">
    <property type="term" value="C:nucleus"/>
    <property type="evidence" value="ECO:0007669"/>
    <property type="project" value="InterPro"/>
</dbReference>
<dbReference type="PANTHER" id="PTHR31180">
    <property type="entry name" value="CILIA- AND FLAGELLA-ASSOCIATED PROTEIN 107-RELATED"/>
    <property type="match status" value="1"/>
</dbReference>
<protein>
    <submittedName>
        <fullName evidence="9">Uncharacterized protein</fullName>
    </submittedName>
</protein>
<dbReference type="Proteomes" id="UP000007875">
    <property type="component" value="Unassembled WGS sequence"/>
</dbReference>
<dbReference type="HOGENOM" id="CLU_117702_0_1_1"/>
<dbReference type="GO" id="GO:0005930">
    <property type="term" value="C:axoneme"/>
    <property type="evidence" value="ECO:0007669"/>
    <property type="project" value="UniProtKB-ARBA"/>
</dbReference>
<reference evidence="9" key="2">
    <citation type="submission" date="2025-08" db="UniProtKB">
        <authorList>
            <consortium name="Ensembl"/>
        </authorList>
    </citation>
    <scope>IDENTIFICATION</scope>
</reference>
<dbReference type="InterPro" id="IPR009524">
    <property type="entry name" value="CFAP68"/>
</dbReference>
<keyword evidence="3" id="KW-0282">Flagellum</keyword>
<dbReference type="GO" id="GO:0030317">
    <property type="term" value="P:flagellated sperm motility"/>
    <property type="evidence" value="ECO:0007669"/>
    <property type="project" value="InterPro"/>
</dbReference>
<dbReference type="InParanoid" id="H2YLN5"/>
<dbReference type="eggNOG" id="ENOG502S5NG">
    <property type="taxonomic scope" value="Eukaryota"/>
</dbReference>
<keyword evidence="4" id="KW-0969">Cilium</keyword>
<keyword evidence="5" id="KW-0206">Cytoskeleton</keyword>
<comment type="function">
    <text evidence="7">Microtubule inner protein (MIP) part of the dynein-decorated doublet microtubules (DMTs) in cilia axoneme, which is required for motile cilia beating.</text>
</comment>
<evidence type="ECO:0000256" key="6">
    <source>
        <dbReference type="ARBA" id="ARBA00023273"/>
    </source>
</evidence>
<dbReference type="AlphaFoldDB" id="H2YLN5"/>
<evidence type="ECO:0000256" key="4">
    <source>
        <dbReference type="ARBA" id="ARBA00023069"/>
    </source>
</evidence>
<evidence type="ECO:0000256" key="2">
    <source>
        <dbReference type="ARBA" id="ARBA00022490"/>
    </source>
</evidence>
<dbReference type="STRING" id="51511.ENSCSAVP00000006237"/>
<dbReference type="PANTHER" id="PTHR31180:SF3">
    <property type="entry name" value="EXPRESSED SEQUENCE EH456644"/>
    <property type="match status" value="1"/>
</dbReference>
<keyword evidence="2" id="KW-0963">Cytoplasm</keyword>